<protein>
    <submittedName>
        <fullName evidence="3">Trafficking protein particle complex subunit 12</fullName>
    </submittedName>
</protein>
<dbReference type="Pfam" id="PF13432">
    <property type="entry name" value="TPR_16"/>
    <property type="match status" value="1"/>
</dbReference>
<dbReference type="EMBL" id="JAAAJA010000091">
    <property type="protein sequence ID" value="KAG0262716.1"/>
    <property type="molecule type" value="Genomic_DNA"/>
</dbReference>
<keyword evidence="1" id="KW-0802">TPR repeat</keyword>
<dbReference type="PANTHER" id="PTHR21581:SF6">
    <property type="entry name" value="TRAFFICKING PROTEIN PARTICLE COMPLEX SUBUNIT 12"/>
    <property type="match status" value="1"/>
</dbReference>
<name>A0A9P6QA80_9FUNG</name>
<reference evidence="3" key="1">
    <citation type="journal article" date="2020" name="Fungal Divers.">
        <title>Resolving the Mortierellaceae phylogeny through synthesis of multi-gene phylogenetics and phylogenomics.</title>
        <authorList>
            <person name="Vandepol N."/>
            <person name="Liber J."/>
            <person name="Desiro A."/>
            <person name="Na H."/>
            <person name="Kennedy M."/>
            <person name="Barry K."/>
            <person name="Grigoriev I.V."/>
            <person name="Miller A.N."/>
            <person name="O'Donnell K."/>
            <person name="Stajich J.E."/>
            <person name="Bonito G."/>
        </authorList>
    </citation>
    <scope>NUCLEOTIDE SEQUENCE</scope>
    <source>
        <strain evidence="3">KOD948</strain>
    </source>
</reference>
<proteinExistence type="predicted"/>
<sequence length="722" mass="80368">MSRSVPFEDPLLHPPTPPINTEAPAETPKEQGTAQEQQKQEDPFDDGPIPFSSASEDSSSVFSPLPIREQTSDATAKEASTEDVSSQTEFIDPLSAAAGNQDEHDHGHAPTQGNTSASVKSTEAASVPNISIPAGNNNMPTELPTHLASPPLPQRPSSTGGTAFSVFQAFSSVLQPPSNSVTPAESSSISSSATPTPTPTPAVITNSPLDDPTNRSKQQTPDGFGVESHQTGSESPSVQPWNKRLSVGVSTNPSGISLHDHSDMVRQDLKSPDQEQPSKHPLSAVPSNQIYTKPTGHGREHSIGLRSPVFAVQQNTLRQEGYPVLNTHSMFHEITTPDAMNDLMVRHIPVELRVLRDWSVITETEQRQESRSKILHELTVNNSWRAMTRYTRSQILSTPSDQILELINLWYARLLALVKLGEYEMAQAELEQLGDLRGPQYRYENYPADMFANELETQEQQRDDVAQRRGCMVPFELFVLKARLQGYLGDVYEAIDQLYDLIVYCKKFEAICRVSEDNIGIRQWQDIAGQMHLMVLNYLVELNDYPTATRHAREMAIKYPQDVNFHSGLGRLYLQLGDLERAEEVFNEVERMVKEHYADAKQAHFQLQLTMNRALLDVTQGRWLAAKAGFEEVLVKEPENLAATNNLAVCELYAGQLNSAIPRIERLMFAYPTSAGASEPLVFNMATLYELRTEGSLRKKQMMLVEVSKWAGDQFNVGMFKI</sequence>
<feature type="compositionally biased region" description="Low complexity" evidence="2">
    <location>
        <begin position="180"/>
        <end position="205"/>
    </location>
</feature>
<feature type="compositionally biased region" description="Polar residues" evidence="2">
    <location>
        <begin position="228"/>
        <end position="240"/>
    </location>
</feature>
<dbReference type="AlphaFoldDB" id="A0A9P6QA80"/>
<keyword evidence="4" id="KW-1185">Reference proteome</keyword>
<dbReference type="Proteomes" id="UP000726737">
    <property type="component" value="Unassembled WGS sequence"/>
</dbReference>
<organism evidence="3 4">
    <name type="scientific">Mortierella polycephala</name>
    <dbReference type="NCBI Taxonomy" id="41804"/>
    <lineage>
        <taxon>Eukaryota</taxon>
        <taxon>Fungi</taxon>
        <taxon>Fungi incertae sedis</taxon>
        <taxon>Mucoromycota</taxon>
        <taxon>Mortierellomycotina</taxon>
        <taxon>Mortierellomycetes</taxon>
        <taxon>Mortierellales</taxon>
        <taxon>Mortierellaceae</taxon>
        <taxon>Mortierella</taxon>
    </lineage>
</organism>
<gene>
    <name evidence="3" type="primary">TRAPPC12</name>
    <name evidence="3" type="ORF">BG011_009846</name>
</gene>
<evidence type="ECO:0000313" key="3">
    <source>
        <dbReference type="EMBL" id="KAG0262716.1"/>
    </source>
</evidence>
<dbReference type="OrthoDB" id="428342at2759"/>
<dbReference type="Gene3D" id="1.25.40.10">
    <property type="entry name" value="Tetratricopeptide repeat domain"/>
    <property type="match status" value="1"/>
</dbReference>
<dbReference type="InterPro" id="IPR011990">
    <property type="entry name" value="TPR-like_helical_dom_sf"/>
</dbReference>
<dbReference type="SUPFAM" id="SSF48452">
    <property type="entry name" value="TPR-like"/>
    <property type="match status" value="1"/>
</dbReference>
<dbReference type="InterPro" id="IPR019734">
    <property type="entry name" value="TPR_rpt"/>
</dbReference>
<dbReference type="GO" id="GO:0030008">
    <property type="term" value="C:TRAPP complex"/>
    <property type="evidence" value="ECO:0007669"/>
    <property type="project" value="TreeGrafter"/>
</dbReference>
<dbReference type="PROSITE" id="PS50005">
    <property type="entry name" value="TPR"/>
    <property type="match status" value="1"/>
</dbReference>
<feature type="compositionally biased region" description="Polar residues" evidence="2">
    <location>
        <begin position="111"/>
        <end position="124"/>
    </location>
</feature>
<feature type="repeat" description="TPR" evidence="1">
    <location>
        <begin position="563"/>
        <end position="596"/>
    </location>
</feature>
<comment type="caution">
    <text evidence="3">The sequence shown here is derived from an EMBL/GenBank/DDBJ whole genome shotgun (WGS) entry which is preliminary data.</text>
</comment>
<evidence type="ECO:0000313" key="4">
    <source>
        <dbReference type="Proteomes" id="UP000726737"/>
    </source>
</evidence>
<dbReference type="GO" id="GO:0005794">
    <property type="term" value="C:Golgi apparatus"/>
    <property type="evidence" value="ECO:0007669"/>
    <property type="project" value="TreeGrafter"/>
</dbReference>
<evidence type="ECO:0000256" key="2">
    <source>
        <dbReference type="SAM" id="MobiDB-lite"/>
    </source>
</evidence>
<feature type="compositionally biased region" description="Polar residues" evidence="2">
    <location>
        <begin position="168"/>
        <end position="179"/>
    </location>
</feature>
<dbReference type="PANTHER" id="PTHR21581">
    <property type="entry name" value="D-ALANYL-D-ALANINE CARBOXYPEPTIDASE"/>
    <property type="match status" value="1"/>
</dbReference>
<feature type="compositionally biased region" description="Low complexity" evidence="2">
    <location>
        <begin position="52"/>
        <end position="63"/>
    </location>
</feature>
<evidence type="ECO:0000256" key="1">
    <source>
        <dbReference type="PROSITE-ProRule" id="PRU00339"/>
    </source>
</evidence>
<feature type="compositionally biased region" description="Basic and acidic residues" evidence="2">
    <location>
        <begin position="258"/>
        <end position="278"/>
    </location>
</feature>
<feature type="region of interest" description="Disordered" evidence="2">
    <location>
        <begin position="1"/>
        <end position="302"/>
    </location>
</feature>
<accession>A0A9P6QA80</accession>
<dbReference type="Pfam" id="PF14559">
    <property type="entry name" value="TPR_19"/>
    <property type="match status" value="1"/>
</dbReference>